<organism evidence="2 3">
    <name type="scientific">Seminavis robusta</name>
    <dbReference type="NCBI Taxonomy" id="568900"/>
    <lineage>
        <taxon>Eukaryota</taxon>
        <taxon>Sar</taxon>
        <taxon>Stramenopiles</taxon>
        <taxon>Ochrophyta</taxon>
        <taxon>Bacillariophyta</taxon>
        <taxon>Bacillariophyceae</taxon>
        <taxon>Bacillariophycidae</taxon>
        <taxon>Naviculales</taxon>
        <taxon>Naviculaceae</taxon>
        <taxon>Seminavis</taxon>
    </lineage>
</organism>
<protein>
    <submittedName>
        <fullName evidence="2">Uncharacterized protein</fullName>
    </submittedName>
</protein>
<feature type="region of interest" description="Disordered" evidence="1">
    <location>
        <begin position="200"/>
        <end position="222"/>
    </location>
</feature>
<proteinExistence type="predicted"/>
<keyword evidence="3" id="KW-1185">Reference proteome</keyword>
<evidence type="ECO:0000256" key="1">
    <source>
        <dbReference type="SAM" id="MobiDB-lite"/>
    </source>
</evidence>
<comment type="caution">
    <text evidence="2">The sequence shown here is derived from an EMBL/GenBank/DDBJ whole genome shotgun (WGS) entry which is preliminary data.</text>
</comment>
<sequence length="222" mass="26848">MENENKTERQKKERPWMQRRRQEFEERCRTSDRQTERWTRHQFDWDLDLQGHSRRRGPLEECRYTVTVCWELCRRGRAQPQHQSNTFSLMTSMLSPELCRRIVSEAYPLRPKIQSGLYVGTNGDFYYLLYVFGPNSSRAKLIWRLFHHNFDVDVWTPGYKNYGASWWSKIHTNVMRFVKEEEASNPGNYDRAIARSVDRQGDQWRERRHYGESTRRNNTMGA</sequence>
<feature type="region of interest" description="Disordered" evidence="1">
    <location>
        <begin position="1"/>
        <end position="27"/>
    </location>
</feature>
<name>A0A9N8HPT5_9STRA</name>
<feature type="compositionally biased region" description="Basic and acidic residues" evidence="1">
    <location>
        <begin position="200"/>
        <end position="215"/>
    </location>
</feature>
<evidence type="ECO:0000313" key="2">
    <source>
        <dbReference type="EMBL" id="CAB9518353.1"/>
    </source>
</evidence>
<dbReference type="EMBL" id="CAICTM010000924">
    <property type="protein sequence ID" value="CAB9518353.1"/>
    <property type="molecule type" value="Genomic_DNA"/>
</dbReference>
<dbReference type="OrthoDB" id="54109at2759"/>
<evidence type="ECO:0000313" key="3">
    <source>
        <dbReference type="Proteomes" id="UP001153069"/>
    </source>
</evidence>
<reference evidence="2" key="1">
    <citation type="submission" date="2020-06" db="EMBL/GenBank/DDBJ databases">
        <authorList>
            <consortium name="Plant Systems Biology data submission"/>
        </authorList>
    </citation>
    <scope>NUCLEOTIDE SEQUENCE</scope>
    <source>
        <strain evidence="2">D6</strain>
    </source>
</reference>
<dbReference type="AlphaFoldDB" id="A0A9N8HPT5"/>
<gene>
    <name evidence="2" type="ORF">SEMRO_926_G221060.1</name>
</gene>
<accession>A0A9N8HPT5</accession>
<dbReference type="Proteomes" id="UP001153069">
    <property type="component" value="Unassembled WGS sequence"/>
</dbReference>